<reference evidence="2 3" key="1">
    <citation type="journal article" date="2024" name="IMA Fungus">
        <title>Apiospora arundinis, a panoply of carbohydrate-active enzymes and secondary metabolites.</title>
        <authorList>
            <person name="Sorensen T."/>
            <person name="Petersen C."/>
            <person name="Muurmann A.T."/>
            <person name="Christiansen J.V."/>
            <person name="Brundto M.L."/>
            <person name="Overgaard C.K."/>
            <person name="Boysen A.T."/>
            <person name="Wollenberg R.D."/>
            <person name="Larsen T.O."/>
            <person name="Sorensen J.L."/>
            <person name="Nielsen K.L."/>
            <person name="Sondergaard T.E."/>
        </authorList>
    </citation>
    <scope>NUCLEOTIDE SEQUENCE [LARGE SCALE GENOMIC DNA]</scope>
    <source>
        <strain evidence="2 3">AAU 773</strain>
    </source>
</reference>
<comment type="caution">
    <text evidence="2">The sequence shown here is derived from an EMBL/GenBank/DDBJ whole genome shotgun (WGS) entry which is preliminary data.</text>
</comment>
<keyword evidence="3" id="KW-1185">Reference proteome</keyword>
<feature type="domain" description="DUF6546" evidence="1">
    <location>
        <begin position="258"/>
        <end position="486"/>
    </location>
</feature>
<gene>
    <name evidence="2" type="ORF">PGQ11_006710</name>
</gene>
<proteinExistence type="predicted"/>
<dbReference type="Pfam" id="PF20183">
    <property type="entry name" value="DUF6546"/>
    <property type="match status" value="1"/>
</dbReference>
<protein>
    <submittedName>
        <fullName evidence="2">Oxoglutarate iron-dependent oxygenase</fullName>
    </submittedName>
</protein>
<name>A0ABR2ITH8_9PEZI</name>
<dbReference type="Proteomes" id="UP001390339">
    <property type="component" value="Unassembled WGS sequence"/>
</dbReference>
<evidence type="ECO:0000313" key="2">
    <source>
        <dbReference type="EMBL" id="KAK8868132.1"/>
    </source>
</evidence>
<sequence length="509" mass="58741">MEDLGHCRHQLPADIWKLVWDKIESEVSCDTLGITYAMLASVCRDWQLRFEPVVFQRLRLRAECLERFGKIVNRVESRRSYIRNISFRVLLPLYPRGLRFWRETDKDMAENSKEFTRQVTQLFRTLNIMFSGYDFTKQHRRNRSMELDFVVSCDSDCDVGDKFVYVTRFLLSRIDWDEDTMKDELGACAALPKLPVVDVLSMQRASYRSINPKTLSVILSRLPRVNTVILEPWAGRTDEEEDWLELAMAIPKHVQTITACEVFSSFDGDDNDDSSDEERVQDQVRTAWNTHQRPALAEALVRSTAHLKHLSVSNLIDARHFLADFWPGSQPHGRRDVLGGDAIPALPRWDNLRFLTLTAAWRRPRGNREDITDALLIATARAAKHMPRLQMLQVYSAGTGTVINRRPALLRYEAETDDGRTELYLATAWVSEVSPDARRAWEAVAYEHARHVLQFVHESALAWLATRVRRQHDMHLLLKRGDLVVHPRTHASMETVGVHEEEGVVEEDG</sequence>
<dbReference type="InterPro" id="IPR046676">
    <property type="entry name" value="DUF6546"/>
</dbReference>
<organism evidence="2 3">
    <name type="scientific">Apiospora arundinis</name>
    <dbReference type="NCBI Taxonomy" id="335852"/>
    <lineage>
        <taxon>Eukaryota</taxon>
        <taxon>Fungi</taxon>
        <taxon>Dikarya</taxon>
        <taxon>Ascomycota</taxon>
        <taxon>Pezizomycotina</taxon>
        <taxon>Sordariomycetes</taxon>
        <taxon>Xylariomycetidae</taxon>
        <taxon>Amphisphaeriales</taxon>
        <taxon>Apiosporaceae</taxon>
        <taxon>Apiospora</taxon>
    </lineage>
</organism>
<evidence type="ECO:0000313" key="3">
    <source>
        <dbReference type="Proteomes" id="UP001390339"/>
    </source>
</evidence>
<accession>A0ABR2ITH8</accession>
<dbReference type="EMBL" id="JAPCWZ010000004">
    <property type="protein sequence ID" value="KAK8868132.1"/>
    <property type="molecule type" value="Genomic_DNA"/>
</dbReference>
<evidence type="ECO:0000259" key="1">
    <source>
        <dbReference type="Pfam" id="PF20183"/>
    </source>
</evidence>